<keyword evidence="6" id="KW-0677">Repeat</keyword>
<evidence type="ECO:0000256" key="12">
    <source>
        <dbReference type="PROSITE-ProRule" id="PRU00043"/>
    </source>
</evidence>
<dbReference type="AlphaFoldDB" id="A0AAZ3PVX4"/>
<proteinExistence type="predicted"/>
<dbReference type="PANTHER" id="PTHR24028">
    <property type="entry name" value="CADHERIN-87A"/>
    <property type="match status" value="1"/>
</dbReference>
<dbReference type="InterPro" id="IPR050174">
    <property type="entry name" value="Protocadherin/Cadherin-CA"/>
</dbReference>
<feature type="domain" description="Cadherin" evidence="16">
    <location>
        <begin position="25"/>
        <end position="131"/>
    </location>
</feature>
<reference evidence="17" key="3">
    <citation type="submission" date="2025-09" db="UniProtKB">
        <authorList>
            <consortium name="Ensembl"/>
        </authorList>
    </citation>
    <scope>IDENTIFICATION</scope>
</reference>
<keyword evidence="5 15" id="KW-0732">Signal</keyword>
<keyword evidence="18" id="KW-1185">Reference proteome</keyword>
<dbReference type="RefSeq" id="XP_042165352.1">
    <property type="nucleotide sequence ID" value="XM_042309418.1"/>
</dbReference>
<evidence type="ECO:0000256" key="8">
    <source>
        <dbReference type="ARBA" id="ARBA00022889"/>
    </source>
</evidence>
<evidence type="ECO:0000256" key="14">
    <source>
        <dbReference type="SAM" id="Phobius"/>
    </source>
</evidence>
<evidence type="ECO:0000256" key="2">
    <source>
        <dbReference type="ARBA" id="ARBA00004251"/>
    </source>
</evidence>
<dbReference type="InterPro" id="IPR013164">
    <property type="entry name" value="Cadherin_N"/>
</dbReference>
<dbReference type="FunFam" id="2.60.40.60:FF:000004">
    <property type="entry name" value="Protocadherin 1 gamma 2"/>
    <property type="match status" value="1"/>
</dbReference>
<dbReference type="GeneID" id="112243017"/>
<evidence type="ECO:0000256" key="1">
    <source>
        <dbReference type="ARBA" id="ARBA00003436"/>
    </source>
</evidence>
<dbReference type="Pfam" id="PF08266">
    <property type="entry name" value="Cadherin_2"/>
    <property type="match status" value="1"/>
</dbReference>
<dbReference type="InterPro" id="IPR031904">
    <property type="entry name" value="Cadherin_CBD"/>
</dbReference>
<gene>
    <name evidence="17" type="primary">LOC112243017</name>
</gene>
<keyword evidence="7 12" id="KW-0106">Calcium</keyword>
<keyword evidence="3" id="KW-1003">Cell membrane</keyword>
<feature type="compositionally biased region" description="Basic residues" evidence="13">
    <location>
        <begin position="988"/>
        <end position="998"/>
    </location>
</feature>
<evidence type="ECO:0000256" key="13">
    <source>
        <dbReference type="SAM" id="MobiDB-lite"/>
    </source>
</evidence>
<evidence type="ECO:0000256" key="11">
    <source>
        <dbReference type="ARBA" id="ARBA00023180"/>
    </source>
</evidence>
<organism evidence="17 18">
    <name type="scientific">Oncorhynchus tshawytscha</name>
    <name type="common">Chinook salmon</name>
    <name type="synonym">Salmo tshawytscha</name>
    <dbReference type="NCBI Taxonomy" id="74940"/>
    <lineage>
        <taxon>Eukaryota</taxon>
        <taxon>Metazoa</taxon>
        <taxon>Chordata</taxon>
        <taxon>Craniata</taxon>
        <taxon>Vertebrata</taxon>
        <taxon>Euteleostomi</taxon>
        <taxon>Actinopterygii</taxon>
        <taxon>Neopterygii</taxon>
        <taxon>Teleostei</taxon>
        <taxon>Protacanthopterygii</taxon>
        <taxon>Salmoniformes</taxon>
        <taxon>Salmonidae</taxon>
        <taxon>Salmoninae</taxon>
        <taxon>Oncorhynchus</taxon>
    </lineage>
</organism>
<keyword evidence="10 14" id="KW-0472">Membrane</keyword>
<feature type="transmembrane region" description="Helical" evidence="14">
    <location>
        <begin position="689"/>
        <end position="713"/>
    </location>
</feature>
<evidence type="ECO:0000313" key="17">
    <source>
        <dbReference type="Ensembl" id="ENSOTSP00005119944.1"/>
    </source>
</evidence>
<dbReference type="CDD" id="cd11304">
    <property type="entry name" value="Cadherin_repeat"/>
    <property type="match status" value="6"/>
</dbReference>
<dbReference type="GO" id="GO:0005886">
    <property type="term" value="C:plasma membrane"/>
    <property type="evidence" value="ECO:0007669"/>
    <property type="project" value="UniProtKB-SubCell"/>
</dbReference>
<feature type="compositionally biased region" description="Polar residues" evidence="13">
    <location>
        <begin position="811"/>
        <end position="830"/>
    </location>
</feature>
<evidence type="ECO:0000256" key="6">
    <source>
        <dbReference type="ARBA" id="ARBA00022737"/>
    </source>
</evidence>
<keyword evidence="8" id="KW-0130">Cell adhesion</keyword>
<feature type="chain" id="PRO_5044214491" description="Cadherin domain-containing protein" evidence="15">
    <location>
        <begin position="28"/>
        <end position="998"/>
    </location>
</feature>
<dbReference type="InterPro" id="IPR002126">
    <property type="entry name" value="Cadherin-like_dom"/>
</dbReference>
<dbReference type="SMART" id="SM00112">
    <property type="entry name" value="CA"/>
    <property type="match status" value="6"/>
</dbReference>
<evidence type="ECO:0000256" key="5">
    <source>
        <dbReference type="ARBA" id="ARBA00022729"/>
    </source>
</evidence>
<evidence type="ECO:0000256" key="7">
    <source>
        <dbReference type="ARBA" id="ARBA00022837"/>
    </source>
</evidence>
<comment type="function">
    <text evidence="1">Potential calcium-dependent cell-adhesion protein. May be involved in the establishment and maintenance of specific neuronal connections in the brain.</text>
</comment>
<sequence length="998" mass="109687">MEMRILMKIKVFLWLLLFFLMGYTIEAQTRYTIPEELNVGSVVGNIAKDLGLNLSEISDRKFRIASEGGKQYFSVDLGKGELIVNERIDRESLCGGNANCLLPLEAIIENPLQLYRVEIEIQDINDNSPVFQSNRNVLNVAEHTLPGARFRLESAQDPDVGSNSLRTYTLSKNEHFVLDIKTNKDGSKVSELILEKVLDREKQSVHSLLLTAVDGGNPARSGTAEIIIRVQDINDNAPIFEESGYDIQVVENTRPGTVVVTVKAVDRDDGVNREIVYSFGPHTSESLQNLLTVNPQTGEIKVKGEIDYEARNSFKIDVLATDKGIPPMQGLCTINVEIMDLNDNSPEIILKSQPSPVSEDAPVGTVIALISAKDVDSGDNGKVNLNIAPGLPFKLKPSVSNNYALVTDTSLDREKNPDYTVEIKASDSGTPSLNCRKTINVRILDVNDNPPVFSQLSYTVYVRENNAAGSIMCSVSASDPDIGENAKISYSILDSKVQDVSVSSYIYINSDNGSIYSMHSFDYEKLKVFQIQVQAKDHGSPSLISNVTVHVFILDLNDNAPAVIYPSAVMGFVSHQKMPRSAKAGHLATKISAVDADSGHNAWISYRLVEATDSSLFSVNLYTGEVRTKRAVSEQDDSSQRLLIEIQDNGEPVQSATVTVNIVLEDGLHEPISDFRQKTAEPSKRNSKITFYLIISLASVSVLSLLTFLILVVKCVRNSRSSSSCCFRRADSDGYKNPNRNLQLQLNTDGPIKYVEVLGGDMLSQSQSFRSCLSPVSEFSDFTLVKPSSTTDFQDMINVLDASLPDSAWTFESQQQKPPNNDWRFTQQGQRPGPSGQYRLVPHYSTQRSNNTGTTDRQNNGTYRYSTSTQQRWTPYGKARAGPHPEGAGGAIVGTGPWPNPPTEAEQLQALMAAANEVSEATATLGPRYNAQFPMQHVPDYRQNVYIPGSTATLTANPQQMMPQPALQGPPQAMPQVDVPNAAQTPASKKKSTKKDKK</sequence>
<dbReference type="InterPro" id="IPR020894">
    <property type="entry name" value="Cadherin_CS"/>
</dbReference>
<protein>
    <recommendedName>
        <fullName evidence="16">Cadherin domain-containing protein</fullName>
    </recommendedName>
</protein>
<reference evidence="17" key="2">
    <citation type="submission" date="2025-08" db="UniProtKB">
        <authorList>
            <consortium name="Ensembl"/>
        </authorList>
    </citation>
    <scope>IDENTIFICATION</scope>
</reference>
<dbReference type="GO" id="GO:0005509">
    <property type="term" value="F:calcium ion binding"/>
    <property type="evidence" value="ECO:0007669"/>
    <property type="project" value="UniProtKB-UniRule"/>
</dbReference>
<evidence type="ECO:0000256" key="4">
    <source>
        <dbReference type="ARBA" id="ARBA00022692"/>
    </source>
</evidence>
<dbReference type="PANTHER" id="PTHR24028:SF236">
    <property type="entry name" value="PROTOCADHERIN GAMMA-C3"/>
    <property type="match status" value="1"/>
</dbReference>
<feature type="signal peptide" evidence="15">
    <location>
        <begin position="1"/>
        <end position="27"/>
    </location>
</feature>
<feature type="domain" description="Cadherin" evidence="16">
    <location>
        <begin position="241"/>
        <end position="348"/>
    </location>
</feature>
<dbReference type="Pfam" id="PF16492">
    <property type="entry name" value="Cadherin_C_2"/>
    <property type="match status" value="1"/>
</dbReference>
<feature type="compositionally biased region" description="Polar residues" evidence="13">
    <location>
        <begin position="844"/>
        <end position="873"/>
    </location>
</feature>
<dbReference type="Pfam" id="PF15974">
    <property type="entry name" value="Cadherin_tail"/>
    <property type="match status" value="1"/>
</dbReference>
<keyword evidence="11" id="KW-0325">Glycoprotein</keyword>
<feature type="domain" description="Cadherin" evidence="16">
    <location>
        <begin position="454"/>
        <end position="563"/>
    </location>
</feature>
<dbReference type="Proteomes" id="UP000694402">
    <property type="component" value="Unassembled WGS sequence"/>
</dbReference>
<dbReference type="PROSITE" id="PS50268">
    <property type="entry name" value="CADHERIN_2"/>
    <property type="match status" value="6"/>
</dbReference>
<evidence type="ECO:0000256" key="9">
    <source>
        <dbReference type="ARBA" id="ARBA00022989"/>
    </source>
</evidence>
<evidence type="ECO:0000256" key="15">
    <source>
        <dbReference type="SAM" id="SignalP"/>
    </source>
</evidence>
<keyword evidence="4 14" id="KW-0812">Transmembrane</keyword>
<reference evidence="18" key="1">
    <citation type="journal article" date="2018" name="PLoS ONE">
        <title>Chinook salmon (Oncorhynchus tshawytscha) genome and transcriptome.</title>
        <authorList>
            <person name="Christensen K.A."/>
            <person name="Leong J.S."/>
            <person name="Sakhrani D."/>
            <person name="Biagi C.A."/>
            <person name="Minkley D.R."/>
            <person name="Withler R.E."/>
            <person name="Rondeau E.B."/>
            <person name="Koop B.F."/>
            <person name="Devlin R.H."/>
        </authorList>
    </citation>
    <scope>NUCLEOTIDE SEQUENCE [LARGE SCALE GENOMIC DNA]</scope>
</reference>
<dbReference type="Ensembl" id="ENSOTST00005166607.1">
    <property type="protein sequence ID" value="ENSOTSP00005119944.1"/>
    <property type="gene ID" value="ENSOTSG00005005495.2"/>
</dbReference>
<dbReference type="InterPro" id="IPR032455">
    <property type="entry name" value="Cadherin_C"/>
</dbReference>
<feature type="region of interest" description="Disordered" evidence="13">
    <location>
        <begin position="811"/>
        <end position="884"/>
    </location>
</feature>
<name>A0AAZ3PVX4_ONCTS</name>
<keyword evidence="9 14" id="KW-1133">Transmembrane helix</keyword>
<comment type="subcellular location">
    <subcellularLocation>
        <location evidence="2">Cell membrane</location>
        <topology evidence="2">Single-pass type I membrane protein</topology>
    </subcellularLocation>
</comment>
<evidence type="ECO:0000313" key="18">
    <source>
        <dbReference type="Proteomes" id="UP000694402"/>
    </source>
</evidence>
<dbReference type="FunFam" id="2.60.40.60:FF:000018">
    <property type="entry name" value="Protocadherin gamma c3"/>
    <property type="match status" value="1"/>
</dbReference>
<dbReference type="Pfam" id="PF00028">
    <property type="entry name" value="Cadherin"/>
    <property type="match status" value="5"/>
</dbReference>
<feature type="region of interest" description="Disordered" evidence="13">
    <location>
        <begin position="955"/>
        <end position="998"/>
    </location>
</feature>
<evidence type="ECO:0000256" key="3">
    <source>
        <dbReference type="ARBA" id="ARBA00022475"/>
    </source>
</evidence>
<dbReference type="FunFam" id="2.60.40.60:FF:000003">
    <property type="entry name" value="Protocadherin alpha 2"/>
    <property type="match status" value="1"/>
</dbReference>
<dbReference type="FunFam" id="2.60.40.60:FF:000006">
    <property type="entry name" value="Protocadherin alpha 2"/>
    <property type="match status" value="1"/>
</dbReference>
<feature type="domain" description="Cadherin" evidence="16">
    <location>
        <begin position="132"/>
        <end position="240"/>
    </location>
</feature>
<dbReference type="GeneTree" id="ENSGT00940000164983"/>
<dbReference type="FunFam" id="2.60.40.60:FF:000002">
    <property type="entry name" value="Protocadherin alpha 2"/>
    <property type="match status" value="1"/>
</dbReference>
<dbReference type="FunFam" id="2.60.40.60:FF:000001">
    <property type="entry name" value="Protocadherin alpha 2"/>
    <property type="match status" value="1"/>
</dbReference>
<feature type="domain" description="Cadherin" evidence="16">
    <location>
        <begin position="578"/>
        <end position="673"/>
    </location>
</feature>
<evidence type="ECO:0000256" key="10">
    <source>
        <dbReference type="ARBA" id="ARBA00023136"/>
    </source>
</evidence>
<feature type="domain" description="Cadherin" evidence="16">
    <location>
        <begin position="357"/>
        <end position="453"/>
    </location>
</feature>
<dbReference type="GO" id="GO:0007156">
    <property type="term" value="P:homophilic cell adhesion via plasma membrane adhesion molecules"/>
    <property type="evidence" value="ECO:0007669"/>
    <property type="project" value="InterPro"/>
</dbReference>
<dbReference type="PROSITE" id="PS00232">
    <property type="entry name" value="CADHERIN_1"/>
    <property type="match status" value="4"/>
</dbReference>
<evidence type="ECO:0000259" key="16">
    <source>
        <dbReference type="PROSITE" id="PS50268"/>
    </source>
</evidence>
<accession>A0AAZ3PVX4</accession>